<proteinExistence type="predicted"/>
<protein>
    <submittedName>
        <fullName evidence="1">Uncharacterized protein</fullName>
    </submittedName>
</protein>
<organism evidence="1">
    <name type="scientific">Bacillus phage KoopaTroopa</name>
    <dbReference type="NCBI Taxonomy" id="3234046"/>
    <lineage>
        <taxon>Viruses</taxon>
        <taxon>Duplodnaviria</taxon>
        <taxon>Heunggongvirae</taxon>
        <taxon>Uroviricota</taxon>
        <taxon>Caudoviricetes</taxon>
    </lineage>
</organism>
<reference evidence="1" key="1">
    <citation type="submission" date="2024-06" db="EMBL/GenBank/DDBJ databases">
        <authorList>
            <person name="Lee H."/>
            <person name="Agrawal S."/>
        </authorList>
    </citation>
    <scope>NUCLEOTIDE SEQUENCE</scope>
</reference>
<sequence length="133" mass="15653">MGYDYKSKDGLCKSNNADFVNTWNTVVDDYNKNEKKWIANLREQGVKASHPDDGWVDRIGNKVFLQYPQFNDYPEVGDTIALGWASKWRLVKVVAIEEMYLGLKPRYVFEPIEQEKPKEEKKVNWFIRLLFGE</sequence>
<name>A0AB39C7S3_9CAUD</name>
<accession>A0AB39C7S3</accession>
<evidence type="ECO:0000313" key="1">
    <source>
        <dbReference type="EMBL" id="XDJ02583.1"/>
    </source>
</evidence>
<dbReference type="EMBL" id="PP965177">
    <property type="protein sequence ID" value="XDJ02583.1"/>
    <property type="molecule type" value="Genomic_DNA"/>
</dbReference>